<dbReference type="InterPro" id="IPR003362">
    <property type="entry name" value="Bact_transf"/>
</dbReference>
<dbReference type="Pfam" id="PF02397">
    <property type="entry name" value="Bac_transf"/>
    <property type="match status" value="1"/>
</dbReference>
<comment type="similarity">
    <text evidence="1">Belongs to the bacterial sugar transferase family.</text>
</comment>
<dbReference type="RefSeq" id="WP_125559001.1">
    <property type="nucleotide sequence ID" value="NZ_CP045429.1"/>
</dbReference>
<feature type="domain" description="Bacterial sugar transferase" evidence="2">
    <location>
        <begin position="2"/>
        <end position="178"/>
    </location>
</feature>
<evidence type="ECO:0000259" key="2">
    <source>
        <dbReference type="Pfam" id="PF02397"/>
    </source>
</evidence>
<dbReference type="Proteomes" id="UP000305729">
    <property type="component" value="Chromosome 1"/>
</dbReference>
<dbReference type="AlphaFoldDB" id="A0A5S3V550"/>
<dbReference type="PANTHER" id="PTHR30576:SF0">
    <property type="entry name" value="UNDECAPRENYL-PHOSPHATE N-ACETYLGALACTOSAMINYL 1-PHOSPHATE TRANSFERASE-RELATED"/>
    <property type="match status" value="1"/>
</dbReference>
<protein>
    <submittedName>
        <fullName evidence="3">Sugar transferase</fullName>
    </submittedName>
</protein>
<gene>
    <name evidence="3" type="ORF">CWC22_017225</name>
</gene>
<keyword evidence="3" id="KW-0808">Transferase</keyword>
<organism evidence="3 4">
    <name type="scientific">Pseudoalteromonas rubra</name>
    <dbReference type="NCBI Taxonomy" id="43658"/>
    <lineage>
        <taxon>Bacteria</taxon>
        <taxon>Pseudomonadati</taxon>
        <taxon>Pseudomonadota</taxon>
        <taxon>Gammaproteobacteria</taxon>
        <taxon>Alteromonadales</taxon>
        <taxon>Pseudoalteromonadaceae</taxon>
        <taxon>Pseudoalteromonas</taxon>
    </lineage>
</organism>
<evidence type="ECO:0000313" key="3">
    <source>
        <dbReference type="EMBL" id="QPB84627.1"/>
    </source>
</evidence>
<proteinExistence type="inferred from homology"/>
<evidence type="ECO:0000256" key="1">
    <source>
        <dbReference type="ARBA" id="ARBA00006464"/>
    </source>
</evidence>
<sequence>MKRLFDLVSSLIGLVLLFPVFIITAVLIKKDGGSAFYLQDRVGLNGKTFKLYKFRSMVANADKIGGYSTQVGDPRITKIGKFIRRTSIDELPQLLNVLKGDMSVVGPRPNVPQQVKEYTAEDWQLRNSVKPGITGLAQVMYRSSATMQQRLELDLDYAKRSNLILDIKLVLLTVKQVIVKGGY</sequence>
<dbReference type="PANTHER" id="PTHR30576">
    <property type="entry name" value="COLANIC BIOSYNTHESIS UDP-GLUCOSE LIPID CARRIER TRANSFERASE"/>
    <property type="match status" value="1"/>
</dbReference>
<dbReference type="OrthoDB" id="9808602at2"/>
<dbReference type="EMBL" id="CP045429">
    <property type="protein sequence ID" value="QPB84627.1"/>
    <property type="molecule type" value="Genomic_DNA"/>
</dbReference>
<reference evidence="3 4" key="1">
    <citation type="submission" date="2019-10" db="EMBL/GenBank/DDBJ databases">
        <title>Pseudoalteromonas rubra S4059.</title>
        <authorList>
            <person name="Paulsen S."/>
            <person name="Wang X."/>
        </authorList>
    </citation>
    <scope>NUCLEOTIDE SEQUENCE [LARGE SCALE GENOMIC DNA]</scope>
    <source>
        <strain evidence="3 4">S4059</strain>
    </source>
</reference>
<evidence type="ECO:0000313" key="4">
    <source>
        <dbReference type="Proteomes" id="UP000305729"/>
    </source>
</evidence>
<name>A0A5S3V550_9GAMM</name>
<accession>A0A5S3V550</accession>
<dbReference type="GO" id="GO:0016780">
    <property type="term" value="F:phosphotransferase activity, for other substituted phosphate groups"/>
    <property type="evidence" value="ECO:0007669"/>
    <property type="project" value="TreeGrafter"/>
</dbReference>